<protein>
    <recommendedName>
        <fullName evidence="2">Biotin transporter</fullName>
    </recommendedName>
</protein>
<dbReference type="GO" id="GO:0015225">
    <property type="term" value="F:biotin transmembrane transporter activity"/>
    <property type="evidence" value="ECO:0007669"/>
    <property type="project" value="UniProtKB-UniRule"/>
</dbReference>
<dbReference type="EMBL" id="CP036402">
    <property type="protein sequence ID" value="QBI19420.1"/>
    <property type="molecule type" value="Genomic_DNA"/>
</dbReference>
<evidence type="ECO:0000256" key="3">
    <source>
        <dbReference type="SAM" id="Phobius"/>
    </source>
</evidence>
<sequence>MTSISVPQPVLADRLPRTLVRDAALVVGLAALTALLAQVRVPIPFSPVPVTGQTLAVLLGAAALGPLRSMLGMLLYVAVGVAGLPVFTQWGYGLGTLFDITGGYLLGFLLASLLVGAMARRGFDRRPLGTAAAFAAGSLVIYTVAVPWWMTVTGEPFGAVLWQAAGVFVVGDALKALIAAGLLPAAWRLANR</sequence>
<dbReference type="GO" id="GO:0005886">
    <property type="term" value="C:plasma membrane"/>
    <property type="evidence" value="ECO:0007669"/>
    <property type="project" value="UniProtKB-SubCell"/>
</dbReference>
<feature type="transmembrane region" description="Helical" evidence="3">
    <location>
        <begin position="98"/>
        <end position="119"/>
    </location>
</feature>
<feature type="transmembrane region" description="Helical" evidence="3">
    <location>
        <begin position="131"/>
        <end position="150"/>
    </location>
</feature>
<proteinExistence type="inferred from homology"/>
<reference evidence="4 5" key="1">
    <citation type="submission" date="2019-01" db="EMBL/GenBank/DDBJ databases">
        <title>Egibacter rhizosphaerae EGI 80759T.</title>
        <authorList>
            <person name="Chen D.-D."/>
            <person name="Tian Y."/>
            <person name="Jiao J.-Y."/>
            <person name="Zhang X.-T."/>
            <person name="Zhang Y.-G."/>
            <person name="Zhang Y."/>
            <person name="Xiao M."/>
            <person name="Shu W.-S."/>
            <person name="Li W.-J."/>
        </authorList>
    </citation>
    <scope>NUCLEOTIDE SEQUENCE [LARGE SCALE GENOMIC DNA]</scope>
    <source>
        <strain evidence="4 5">EGI 80759</strain>
    </source>
</reference>
<keyword evidence="2" id="KW-1003">Cell membrane</keyword>
<dbReference type="AlphaFoldDB" id="A0A411YE23"/>
<dbReference type="Pfam" id="PF02632">
    <property type="entry name" value="BioY"/>
    <property type="match status" value="1"/>
</dbReference>
<accession>A0A411YE23</accession>
<keyword evidence="2" id="KW-0813">Transport</keyword>
<evidence type="ECO:0000256" key="1">
    <source>
        <dbReference type="ARBA" id="ARBA00010692"/>
    </source>
</evidence>
<dbReference type="PANTHER" id="PTHR34295:SF1">
    <property type="entry name" value="BIOTIN TRANSPORTER BIOY"/>
    <property type="match status" value="1"/>
</dbReference>
<dbReference type="Proteomes" id="UP000291469">
    <property type="component" value="Chromosome"/>
</dbReference>
<keyword evidence="2 3" id="KW-0472">Membrane</keyword>
<dbReference type="RefSeq" id="WP_131154417.1">
    <property type="nucleotide sequence ID" value="NZ_CP036402.1"/>
</dbReference>
<evidence type="ECO:0000313" key="5">
    <source>
        <dbReference type="Proteomes" id="UP000291469"/>
    </source>
</evidence>
<comment type="subcellular location">
    <subcellularLocation>
        <location evidence="2">Cell membrane</location>
        <topology evidence="2">Multi-pass membrane protein</topology>
    </subcellularLocation>
</comment>
<keyword evidence="3" id="KW-0812">Transmembrane</keyword>
<comment type="similarity">
    <text evidence="1 2">Belongs to the BioY family.</text>
</comment>
<dbReference type="PIRSF" id="PIRSF016661">
    <property type="entry name" value="BioY"/>
    <property type="match status" value="1"/>
</dbReference>
<dbReference type="InterPro" id="IPR003784">
    <property type="entry name" value="BioY"/>
</dbReference>
<gene>
    <name evidence="4" type="ORF">ER308_07550</name>
</gene>
<evidence type="ECO:0000256" key="2">
    <source>
        <dbReference type="PIRNR" id="PIRNR016661"/>
    </source>
</evidence>
<feature type="transmembrane region" description="Helical" evidence="3">
    <location>
        <begin position="162"/>
        <end position="187"/>
    </location>
</feature>
<dbReference type="KEGG" id="erz:ER308_07550"/>
<dbReference type="PANTHER" id="PTHR34295">
    <property type="entry name" value="BIOTIN TRANSPORTER BIOY"/>
    <property type="match status" value="1"/>
</dbReference>
<keyword evidence="3" id="KW-1133">Transmembrane helix</keyword>
<organism evidence="4 5">
    <name type="scientific">Egibacter rhizosphaerae</name>
    <dbReference type="NCBI Taxonomy" id="1670831"/>
    <lineage>
        <taxon>Bacteria</taxon>
        <taxon>Bacillati</taxon>
        <taxon>Actinomycetota</taxon>
        <taxon>Nitriliruptoria</taxon>
        <taxon>Egibacterales</taxon>
        <taxon>Egibacteraceae</taxon>
        <taxon>Egibacter</taxon>
    </lineage>
</organism>
<keyword evidence="5" id="KW-1185">Reference proteome</keyword>
<name>A0A411YE23_9ACTN</name>
<evidence type="ECO:0000313" key="4">
    <source>
        <dbReference type="EMBL" id="QBI19420.1"/>
    </source>
</evidence>
<dbReference type="OrthoDB" id="1496139at2"/>
<feature type="transmembrane region" description="Helical" evidence="3">
    <location>
        <begin position="23"/>
        <end position="41"/>
    </location>
</feature>
<dbReference type="Gene3D" id="1.10.1760.20">
    <property type="match status" value="1"/>
</dbReference>